<evidence type="ECO:0000313" key="1">
    <source>
        <dbReference type="EMBL" id="BAN64999.1"/>
    </source>
</evidence>
<organism evidence="1">
    <name type="scientific">Babesia bovis</name>
    <dbReference type="NCBI Taxonomy" id="5865"/>
    <lineage>
        <taxon>Eukaryota</taxon>
        <taxon>Sar</taxon>
        <taxon>Alveolata</taxon>
        <taxon>Apicomplexa</taxon>
        <taxon>Aconoidasida</taxon>
        <taxon>Piroplasmida</taxon>
        <taxon>Babesiidae</taxon>
        <taxon>Babesia</taxon>
    </lineage>
</organism>
<protein>
    <submittedName>
        <fullName evidence="1">Uncharacterized protein</fullName>
    </submittedName>
</protein>
<sequence length="66" mass="7498">MSVTARRDSPSVAICQQYYTVVIFQISLHCLVLVASWDYTDWVTDAVRYCGNSSSDQNYCALQKIL</sequence>
<dbReference type="VEuPathDB" id="PiroplasmaDB:BBOV_II001755"/>
<dbReference type="EMBL" id="AK441205">
    <property type="protein sequence ID" value="BAN64999.1"/>
    <property type="molecule type" value="mRNA"/>
</dbReference>
<reference evidence="1" key="1">
    <citation type="journal article" date="2014" name="BMC Genomics">
        <title>The Babesia bovis gene and promoter model: an update from full-length EST analysis.</title>
        <authorList>
            <person name="Yamagishi J."/>
            <person name="Wakaguri H."/>
            <person name="Yokoyama N."/>
            <person name="Yamashita R."/>
            <person name="Suzuki Y."/>
            <person name="Xuan X."/>
            <person name="Igarashi I."/>
        </authorList>
    </citation>
    <scope>NUCLEOTIDE SEQUENCE</scope>
    <source>
        <strain evidence="1">Texas</strain>
    </source>
</reference>
<proteinExistence type="evidence at transcript level"/>
<accession>S6BFU0</accession>
<dbReference type="AlphaFoldDB" id="S6BFU0"/>
<name>S6BFU0_BABBO</name>